<reference evidence="2" key="1">
    <citation type="submission" date="2022-07" db="EMBL/GenBank/DDBJ databases">
        <title>Genome Sequence of Leucocoprinus birnbaumii.</title>
        <authorList>
            <person name="Buettner E."/>
        </authorList>
    </citation>
    <scope>NUCLEOTIDE SEQUENCE</scope>
    <source>
        <strain evidence="2">VT141</strain>
    </source>
</reference>
<evidence type="ECO:0000313" key="2">
    <source>
        <dbReference type="EMBL" id="KAJ3567648.1"/>
    </source>
</evidence>
<gene>
    <name evidence="2" type="ORF">NP233_g6224</name>
</gene>
<organism evidence="2 3">
    <name type="scientific">Leucocoprinus birnbaumii</name>
    <dbReference type="NCBI Taxonomy" id="56174"/>
    <lineage>
        <taxon>Eukaryota</taxon>
        <taxon>Fungi</taxon>
        <taxon>Dikarya</taxon>
        <taxon>Basidiomycota</taxon>
        <taxon>Agaricomycotina</taxon>
        <taxon>Agaricomycetes</taxon>
        <taxon>Agaricomycetidae</taxon>
        <taxon>Agaricales</taxon>
        <taxon>Agaricineae</taxon>
        <taxon>Agaricaceae</taxon>
        <taxon>Leucocoprinus</taxon>
    </lineage>
</organism>
<feature type="compositionally biased region" description="Polar residues" evidence="1">
    <location>
        <begin position="36"/>
        <end position="45"/>
    </location>
</feature>
<keyword evidence="3" id="KW-1185">Reference proteome</keyword>
<comment type="caution">
    <text evidence="2">The sequence shown here is derived from an EMBL/GenBank/DDBJ whole genome shotgun (WGS) entry which is preliminary data.</text>
</comment>
<proteinExistence type="predicted"/>
<feature type="compositionally biased region" description="Low complexity" evidence="1">
    <location>
        <begin position="8"/>
        <end position="20"/>
    </location>
</feature>
<dbReference type="EMBL" id="JANIEX010000398">
    <property type="protein sequence ID" value="KAJ3567648.1"/>
    <property type="molecule type" value="Genomic_DNA"/>
</dbReference>
<sequence length="189" mass="21507">MASPEPAPFNNAQPQNPSSQDYSPPPSNQLFVDPQKGQNSFFQSDNSREHINGRPVKSNTDSYQNKPLEEIISEFESFDASKNLSEPWREETERDDAFLHELAGDFTTMIVETWAWASSRIKHTSDREVERLGGRLQDTVDIERKQGMSESFVPSHPSSLEMVMGIITEIFGRQYLSYLPKSLFSSKVD</sequence>
<evidence type="ECO:0000313" key="3">
    <source>
        <dbReference type="Proteomes" id="UP001213000"/>
    </source>
</evidence>
<feature type="region of interest" description="Disordered" evidence="1">
    <location>
        <begin position="1"/>
        <end position="64"/>
    </location>
</feature>
<protein>
    <submittedName>
        <fullName evidence="2">Uncharacterized protein</fullName>
    </submittedName>
</protein>
<dbReference type="Proteomes" id="UP001213000">
    <property type="component" value="Unassembled WGS sequence"/>
</dbReference>
<name>A0AAD5VRD2_9AGAR</name>
<evidence type="ECO:0000256" key="1">
    <source>
        <dbReference type="SAM" id="MobiDB-lite"/>
    </source>
</evidence>
<accession>A0AAD5VRD2</accession>
<dbReference type="AlphaFoldDB" id="A0AAD5VRD2"/>